<reference evidence="9" key="1">
    <citation type="submission" date="2024-02" db="EMBL/GenBank/DDBJ databases">
        <authorList>
            <consortium name="ELIXIR-Norway"/>
            <consortium name="Elixir Norway"/>
        </authorList>
    </citation>
    <scope>NUCLEOTIDE SEQUENCE</scope>
</reference>
<dbReference type="Pfam" id="PF13906">
    <property type="entry name" value="AA_permease_C"/>
    <property type="match status" value="1"/>
</dbReference>
<keyword evidence="5 7" id="KW-1133">Transmembrane helix</keyword>
<dbReference type="InterPro" id="IPR029485">
    <property type="entry name" value="CAT_C"/>
</dbReference>
<dbReference type="Gene3D" id="1.20.1740.10">
    <property type="entry name" value="Amino acid/polyamine transporter I"/>
    <property type="match status" value="1"/>
</dbReference>
<feature type="transmembrane region" description="Helical" evidence="7">
    <location>
        <begin position="599"/>
        <end position="622"/>
    </location>
</feature>
<feature type="transmembrane region" description="Helical" evidence="7">
    <location>
        <begin position="256"/>
        <end position="278"/>
    </location>
</feature>
<gene>
    <name evidence="9" type="ORF">CSSPTR1EN2_LOCUS12317</name>
</gene>
<evidence type="ECO:0000313" key="9">
    <source>
        <dbReference type="EMBL" id="CAK9214609.1"/>
    </source>
</evidence>
<dbReference type="InterPro" id="IPR002293">
    <property type="entry name" value="AA/rel_permease1"/>
</dbReference>
<feature type="transmembrane region" description="Helical" evidence="7">
    <location>
        <begin position="571"/>
        <end position="593"/>
    </location>
</feature>
<keyword evidence="6 7" id="KW-0472">Membrane</keyword>
<sequence>MGFNIRVPNTISSSSSSFGTLLLQRICCCRDTIIISTMVTQALWRRKAVRQRQRNGHTELAKRLRITDLISIGIGSTIGAGVYVLVGTVARERAGPALTVSFLIAGIAAALAALCYAELSSRLPSAGSAYHYAYTCVGEGVAWIIGWALILEYTVGGSTVARGISPNLGIFFGGQENLPAWLSRQTIPGIDVVVDPCAGLLVVVVTGLLCLGIRESARVQSVMVIMNILVLLFVVGAGSWVGFSSGWQGYYQSQGYLPYGVNGMLGGAATLFFAYIGFDTVASTAEEVKHPQRDLPLGIGFSLFICASLYMLVSAVIVGLVPFNLIDPDTPLSSAFNDHGMPWATYVVAAGAIAALSTALMGSLLPQPRILMAMARDGLLPPFFSTLHPVTAVPVNSTLITGLVAALMAFSMSVDQLSGMVSVGTLSAFTMVAVSLLILRYVPPPEVSKAVIVQVLPDKGPPPSSVHISPSRPVFAKGSAIFSPILSIFSDASLQTLPGNNGLEDDCSSSASSSGSLLLQDEVDDEPEVNATAAAPDESPAMSSQVALHKSLLYADESRTSPESNEDLRRWAAVFAITGVCVGVILISLATAAEELPTSIRWTLGVLGTPSFVAASTVLFLIEQDEGHHKFGQAGSFHCPWVPALPLGSILVNVYLLVNLGLPTWLRVSVWLLLGVVVYMVYGMSHSQLAMELPEEDQTTMSSKLLPDIQV</sequence>
<accession>A0ABP0UB33</accession>
<dbReference type="Pfam" id="PF13520">
    <property type="entry name" value="AA_permease_2"/>
    <property type="match status" value="1"/>
</dbReference>
<dbReference type="PANTHER" id="PTHR43243:SF4">
    <property type="entry name" value="CATIONIC AMINO ACID TRANSPORTER 4"/>
    <property type="match status" value="1"/>
</dbReference>
<feature type="transmembrane region" description="Helical" evidence="7">
    <location>
        <begin position="386"/>
        <end position="411"/>
    </location>
</feature>
<keyword evidence="10" id="KW-1185">Reference proteome</keyword>
<feature type="domain" description="Cationic amino acid transporter C-terminal" evidence="8">
    <location>
        <begin position="637"/>
        <end position="687"/>
    </location>
</feature>
<dbReference type="Proteomes" id="UP001497512">
    <property type="component" value="Chromosome 2"/>
</dbReference>
<feature type="transmembrane region" description="Helical" evidence="7">
    <location>
        <begin position="634"/>
        <end position="658"/>
    </location>
</feature>
<protein>
    <recommendedName>
        <fullName evidence="8">Cationic amino acid transporter C-terminal domain-containing protein</fullName>
    </recommendedName>
</protein>
<evidence type="ECO:0000259" key="8">
    <source>
        <dbReference type="Pfam" id="PF13906"/>
    </source>
</evidence>
<feature type="transmembrane region" description="Helical" evidence="7">
    <location>
        <begin position="129"/>
        <end position="150"/>
    </location>
</feature>
<dbReference type="PANTHER" id="PTHR43243">
    <property type="entry name" value="INNER MEMBRANE TRANSPORTER YGJI-RELATED"/>
    <property type="match status" value="1"/>
</dbReference>
<feature type="transmembrane region" description="Helical" evidence="7">
    <location>
        <begin position="664"/>
        <end position="682"/>
    </location>
</feature>
<feature type="transmembrane region" description="Helical" evidence="7">
    <location>
        <begin position="224"/>
        <end position="244"/>
    </location>
</feature>
<proteinExistence type="inferred from homology"/>
<keyword evidence="3" id="KW-0813">Transport</keyword>
<evidence type="ECO:0000256" key="7">
    <source>
        <dbReference type="SAM" id="Phobius"/>
    </source>
</evidence>
<evidence type="ECO:0000256" key="4">
    <source>
        <dbReference type="ARBA" id="ARBA00022692"/>
    </source>
</evidence>
<comment type="similarity">
    <text evidence="2">Belongs to the amino acid-polyamine-organocation (APC) superfamily. Cationic amino acid transporter (CAT) (TC 2.A.3.3) family.</text>
</comment>
<evidence type="ECO:0000313" key="10">
    <source>
        <dbReference type="Proteomes" id="UP001497512"/>
    </source>
</evidence>
<evidence type="ECO:0000256" key="5">
    <source>
        <dbReference type="ARBA" id="ARBA00022989"/>
    </source>
</evidence>
<evidence type="ECO:0000256" key="1">
    <source>
        <dbReference type="ARBA" id="ARBA00004141"/>
    </source>
</evidence>
<evidence type="ECO:0000256" key="3">
    <source>
        <dbReference type="ARBA" id="ARBA00022448"/>
    </source>
</evidence>
<organism evidence="9 10">
    <name type="scientific">Sphagnum troendelagicum</name>
    <dbReference type="NCBI Taxonomy" id="128251"/>
    <lineage>
        <taxon>Eukaryota</taxon>
        <taxon>Viridiplantae</taxon>
        <taxon>Streptophyta</taxon>
        <taxon>Embryophyta</taxon>
        <taxon>Bryophyta</taxon>
        <taxon>Sphagnophytina</taxon>
        <taxon>Sphagnopsida</taxon>
        <taxon>Sphagnales</taxon>
        <taxon>Sphagnaceae</taxon>
        <taxon>Sphagnum</taxon>
    </lineage>
</organism>
<comment type="subcellular location">
    <subcellularLocation>
        <location evidence="1">Membrane</location>
        <topology evidence="1">Multi-pass membrane protein</topology>
    </subcellularLocation>
</comment>
<feature type="transmembrane region" description="Helical" evidence="7">
    <location>
        <begin position="299"/>
        <end position="323"/>
    </location>
</feature>
<dbReference type="EMBL" id="OZ019894">
    <property type="protein sequence ID" value="CAK9214609.1"/>
    <property type="molecule type" value="Genomic_DNA"/>
</dbReference>
<evidence type="ECO:0000256" key="2">
    <source>
        <dbReference type="ARBA" id="ARBA00008572"/>
    </source>
</evidence>
<evidence type="ECO:0000256" key="6">
    <source>
        <dbReference type="ARBA" id="ARBA00023136"/>
    </source>
</evidence>
<feature type="transmembrane region" description="Helical" evidence="7">
    <location>
        <begin position="417"/>
        <end position="439"/>
    </location>
</feature>
<feature type="transmembrane region" description="Helical" evidence="7">
    <location>
        <begin position="343"/>
        <end position="365"/>
    </location>
</feature>
<name>A0ABP0UB33_9BRYO</name>
<feature type="transmembrane region" description="Helical" evidence="7">
    <location>
        <begin position="192"/>
        <end position="212"/>
    </location>
</feature>
<feature type="transmembrane region" description="Helical" evidence="7">
    <location>
        <begin position="98"/>
        <end position="117"/>
    </location>
</feature>
<keyword evidence="4 7" id="KW-0812">Transmembrane</keyword>
<feature type="transmembrane region" description="Helical" evidence="7">
    <location>
        <begin position="65"/>
        <end position="86"/>
    </location>
</feature>